<keyword evidence="5" id="KW-0547">Nucleotide-binding</keyword>
<proteinExistence type="inferred from homology"/>
<reference evidence="11" key="1">
    <citation type="journal article" date="2021" name="ISME J.">
        <title>Evolutionary origin and ecological implication of a unique nif island in free-living Bradyrhizobium lineages.</title>
        <authorList>
            <person name="Tao J."/>
        </authorList>
    </citation>
    <scope>NUCLEOTIDE SEQUENCE [LARGE SCALE GENOMIC DNA]</scope>
    <source>
        <strain evidence="11">SZCCT0094</strain>
    </source>
</reference>
<evidence type="ECO:0000256" key="4">
    <source>
        <dbReference type="ARBA" id="ARBA00022475"/>
    </source>
</evidence>
<dbReference type="GO" id="GO:0005524">
    <property type="term" value="F:ATP binding"/>
    <property type="evidence" value="ECO:0007669"/>
    <property type="project" value="UniProtKB-KW"/>
</dbReference>
<dbReference type="RefSeq" id="WP_172237636.1">
    <property type="nucleotide sequence ID" value="NZ_JABFDP010000017.1"/>
</dbReference>
<dbReference type="SUPFAM" id="SSF52540">
    <property type="entry name" value="P-loop containing nucleoside triphosphate hydrolases"/>
    <property type="match status" value="1"/>
</dbReference>
<keyword evidence="7" id="KW-0472">Membrane</keyword>
<evidence type="ECO:0000313" key="10">
    <source>
        <dbReference type="EMBL" id="MBR1139553.1"/>
    </source>
</evidence>
<dbReference type="EMBL" id="JAFCLK010000030">
    <property type="protein sequence ID" value="MBR1139553.1"/>
    <property type="molecule type" value="Genomic_DNA"/>
</dbReference>
<comment type="similarity">
    <text evidence="2">Belongs to the ABC transporter superfamily.</text>
</comment>
<dbReference type="InterPro" id="IPR017871">
    <property type="entry name" value="ABC_transporter-like_CS"/>
</dbReference>
<dbReference type="Gene3D" id="3.40.50.300">
    <property type="entry name" value="P-loop containing nucleotide triphosphate hydrolases"/>
    <property type="match status" value="1"/>
</dbReference>
<evidence type="ECO:0000256" key="5">
    <source>
        <dbReference type="ARBA" id="ARBA00022741"/>
    </source>
</evidence>
<dbReference type="PANTHER" id="PTHR43297">
    <property type="entry name" value="OLIGOPEPTIDE TRANSPORT ATP-BINDING PROTEIN APPD"/>
    <property type="match status" value="1"/>
</dbReference>
<dbReference type="Pfam" id="PF00005">
    <property type="entry name" value="ABC_tran"/>
    <property type="match status" value="1"/>
</dbReference>
<dbReference type="InterPro" id="IPR003593">
    <property type="entry name" value="AAA+_ATPase"/>
</dbReference>
<comment type="caution">
    <text evidence="10">The sequence shown here is derived from an EMBL/GenBank/DDBJ whole genome shotgun (WGS) entry which is preliminary data.</text>
</comment>
<evidence type="ECO:0000256" key="2">
    <source>
        <dbReference type="ARBA" id="ARBA00005417"/>
    </source>
</evidence>
<dbReference type="CDD" id="cd03257">
    <property type="entry name" value="ABC_NikE_OppD_transporters"/>
    <property type="match status" value="1"/>
</dbReference>
<keyword evidence="11" id="KW-1185">Reference proteome</keyword>
<dbReference type="InterPro" id="IPR003439">
    <property type="entry name" value="ABC_transporter-like_ATP-bd"/>
</dbReference>
<dbReference type="SMART" id="SM00382">
    <property type="entry name" value="AAA"/>
    <property type="match status" value="1"/>
</dbReference>
<dbReference type="InterPro" id="IPR050388">
    <property type="entry name" value="ABC_Ni/Peptide_Import"/>
</dbReference>
<evidence type="ECO:0000256" key="8">
    <source>
        <dbReference type="ARBA" id="ARBA00024722"/>
    </source>
</evidence>
<evidence type="ECO:0000256" key="3">
    <source>
        <dbReference type="ARBA" id="ARBA00022448"/>
    </source>
</evidence>
<dbReference type="PANTHER" id="PTHR43297:SF2">
    <property type="entry name" value="DIPEPTIDE TRANSPORT ATP-BINDING PROTEIN DPPD"/>
    <property type="match status" value="1"/>
</dbReference>
<dbReference type="InterPro" id="IPR027417">
    <property type="entry name" value="P-loop_NTPase"/>
</dbReference>
<dbReference type="Proteomes" id="UP001314635">
    <property type="component" value="Unassembled WGS sequence"/>
</dbReference>
<dbReference type="PROSITE" id="PS50893">
    <property type="entry name" value="ABC_TRANSPORTER_2"/>
    <property type="match status" value="1"/>
</dbReference>
<keyword evidence="6 10" id="KW-0067">ATP-binding</keyword>
<sequence length="332" mass="35642">MNAAPVLSVRDLNVGVRSARGEVDAVRGLDLDVARGETLALVGESGCGKSLTALALAGLLPDGARIRSGRIVLGGVSIEGLPERRLRRLRGQRVGMVFQDPMAALNPVLTIGEQIVEAIRAHRSVSRAQARSDAESLLARVRLREGAQLLQAFPHQLSGGMRQRILIAIAIANRPDMLIADEPTTALDATVQAEILALLDELRRDSGMALVLITHDLGLVSRWADRIAVMYAGRAVETRSAATLADAAHPYTRALLAARPRRRPLRGPRQRLAEITGRVPLPGEVISGCAFADRCAAMTALCRRQAPETQRLGDAGVSCHHPFAPRREVALP</sequence>
<gene>
    <name evidence="10" type="ORF">JQ619_27725</name>
</gene>
<evidence type="ECO:0000256" key="1">
    <source>
        <dbReference type="ARBA" id="ARBA00004417"/>
    </source>
</evidence>
<dbReference type="NCBIfam" id="TIGR01727">
    <property type="entry name" value="oligo_HPY"/>
    <property type="match status" value="1"/>
</dbReference>
<evidence type="ECO:0000259" key="9">
    <source>
        <dbReference type="PROSITE" id="PS50893"/>
    </source>
</evidence>
<keyword evidence="3" id="KW-0813">Transport</keyword>
<dbReference type="InterPro" id="IPR013563">
    <property type="entry name" value="Oligopep_ABC_C"/>
</dbReference>
<evidence type="ECO:0000313" key="11">
    <source>
        <dbReference type="Proteomes" id="UP001314635"/>
    </source>
</evidence>
<accession>A0ABS5GE90</accession>
<keyword evidence="4" id="KW-1003">Cell membrane</keyword>
<protein>
    <submittedName>
        <fullName evidence="10">ABC transporter ATP-binding protein</fullName>
    </submittedName>
</protein>
<feature type="domain" description="ABC transporter" evidence="9">
    <location>
        <begin position="9"/>
        <end position="257"/>
    </location>
</feature>
<dbReference type="Pfam" id="PF08352">
    <property type="entry name" value="oligo_HPY"/>
    <property type="match status" value="1"/>
</dbReference>
<dbReference type="PROSITE" id="PS00211">
    <property type="entry name" value="ABC_TRANSPORTER_1"/>
    <property type="match status" value="1"/>
</dbReference>
<comment type="subcellular location">
    <subcellularLocation>
        <location evidence="1">Cell inner membrane</location>
        <topology evidence="1">Peripheral membrane protein</topology>
    </subcellularLocation>
</comment>
<evidence type="ECO:0000256" key="7">
    <source>
        <dbReference type="ARBA" id="ARBA00023136"/>
    </source>
</evidence>
<evidence type="ECO:0000256" key="6">
    <source>
        <dbReference type="ARBA" id="ARBA00022840"/>
    </source>
</evidence>
<organism evidence="10 11">
    <name type="scientific">Bradyrhizobium denitrificans</name>
    <dbReference type="NCBI Taxonomy" id="2734912"/>
    <lineage>
        <taxon>Bacteria</taxon>
        <taxon>Pseudomonadati</taxon>
        <taxon>Pseudomonadota</taxon>
        <taxon>Alphaproteobacteria</taxon>
        <taxon>Hyphomicrobiales</taxon>
        <taxon>Nitrobacteraceae</taxon>
        <taxon>Bradyrhizobium</taxon>
    </lineage>
</organism>
<name>A0ABS5GE90_9BRAD</name>
<comment type="function">
    <text evidence="8">Involved in beta-(1--&gt;2)glucan export. Transmembrane domains (TMD) form a pore in the inner membrane and the ATP-binding domain (NBD) is responsible for energy generation.</text>
</comment>